<dbReference type="EMBL" id="MTYJ01000012">
    <property type="protein sequence ID" value="OQV23301.1"/>
    <property type="molecule type" value="Genomic_DNA"/>
</dbReference>
<accession>A0A1W0X7R8</accession>
<keyword evidence="3" id="KW-1185">Reference proteome</keyword>
<feature type="chain" id="PRO_5013388867" evidence="1">
    <location>
        <begin position="23"/>
        <end position="129"/>
    </location>
</feature>
<proteinExistence type="predicted"/>
<gene>
    <name evidence="2" type="ORF">BV898_02750</name>
</gene>
<comment type="caution">
    <text evidence="2">The sequence shown here is derived from an EMBL/GenBank/DDBJ whole genome shotgun (WGS) entry which is preliminary data.</text>
</comment>
<name>A0A1W0X7R8_HYPEX</name>
<evidence type="ECO:0000256" key="1">
    <source>
        <dbReference type="SAM" id="SignalP"/>
    </source>
</evidence>
<dbReference type="Proteomes" id="UP000192578">
    <property type="component" value="Unassembled WGS sequence"/>
</dbReference>
<feature type="signal peptide" evidence="1">
    <location>
        <begin position="1"/>
        <end position="22"/>
    </location>
</feature>
<keyword evidence="1" id="KW-0732">Signal</keyword>
<evidence type="ECO:0000313" key="3">
    <source>
        <dbReference type="Proteomes" id="UP000192578"/>
    </source>
</evidence>
<protein>
    <submittedName>
        <fullName evidence="2">Uncharacterized protein</fullName>
    </submittedName>
</protein>
<organism evidence="2 3">
    <name type="scientific">Hypsibius exemplaris</name>
    <name type="common">Freshwater tardigrade</name>
    <dbReference type="NCBI Taxonomy" id="2072580"/>
    <lineage>
        <taxon>Eukaryota</taxon>
        <taxon>Metazoa</taxon>
        <taxon>Ecdysozoa</taxon>
        <taxon>Tardigrada</taxon>
        <taxon>Eutardigrada</taxon>
        <taxon>Parachela</taxon>
        <taxon>Hypsibioidea</taxon>
        <taxon>Hypsibiidae</taxon>
        <taxon>Hypsibius</taxon>
    </lineage>
</organism>
<reference evidence="3" key="1">
    <citation type="submission" date="2017-01" db="EMBL/GenBank/DDBJ databases">
        <title>Comparative genomics of anhydrobiosis in the tardigrade Hypsibius dujardini.</title>
        <authorList>
            <person name="Yoshida Y."/>
            <person name="Koutsovoulos G."/>
            <person name="Laetsch D."/>
            <person name="Stevens L."/>
            <person name="Kumar S."/>
            <person name="Horikawa D."/>
            <person name="Ishino K."/>
            <person name="Komine S."/>
            <person name="Tomita M."/>
            <person name="Blaxter M."/>
            <person name="Arakawa K."/>
        </authorList>
    </citation>
    <scope>NUCLEOTIDE SEQUENCE [LARGE SCALE GENOMIC DNA]</scope>
    <source>
        <strain evidence="3">Z151</strain>
    </source>
</reference>
<evidence type="ECO:0000313" key="2">
    <source>
        <dbReference type="EMBL" id="OQV23301.1"/>
    </source>
</evidence>
<sequence length="129" mass="15021">MGLPFLLYIFVFVFTFCDVTWANPRARLSPLVVPRVQSSVKAAPPLPQRPVVSIGARQTGLTDNINDLTDLSQEFRQMAFWRKMLEDEERHPSLEIPDEVAGHHDDLMMQRSQRAEVRKLDFRTQGWRR</sequence>
<dbReference type="AlphaFoldDB" id="A0A1W0X7R8"/>